<protein>
    <submittedName>
        <fullName evidence="1">Uncharacterized protein</fullName>
    </submittedName>
</protein>
<sequence>MRTRRAFVNFDPADPGRLATAPQEPEELTADGFARAYDGFETARGARFHIDDAAQALWKASQRGETEERFETLENVPRGELKQAVIFDDGDMHVFPCPVGADGEPVLGDLPCERILTRAEIYAASGMDDPVPAARFVEGEHRAQVRIGIRDEEEFRETFLDGRSCSLSEAEMDRVIYPFEAGEIGADLGGIALRPAGADEWIVEIEARVNAADLFNVAAARAARAAGHDDDYVPESVADAIFEAFWGGNDSPSPMDMGFEILDWGPVPAPEAGAEEPAP</sequence>
<dbReference type="AlphaFoldDB" id="A0A6L5Z423"/>
<comment type="caution">
    <text evidence="1">The sequence shown here is derived from an EMBL/GenBank/DDBJ whole genome shotgun (WGS) entry which is preliminary data.</text>
</comment>
<evidence type="ECO:0000313" key="1">
    <source>
        <dbReference type="EMBL" id="MSU90835.1"/>
    </source>
</evidence>
<name>A0A6L5Z423_9RHOB</name>
<organism evidence="1 2">
    <name type="scientific">Halovulum marinum</name>
    <dbReference type="NCBI Taxonomy" id="2662447"/>
    <lineage>
        <taxon>Bacteria</taxon>
        <taxon>Pseudomonadati</taxon>
        <taxon>Pseudomonadota</taxon>
        <taxon>Alphaproteobacteria</taxon>
        <taxon>Rhodobacterales</taxon>
        <taxon>Paracoccaceae</taxon>
        <taxon>Halovulum</taxon>
    </lineage>
</organism>
<proteinExistence type="predicted"/>
<accession>A0A6L5Z423</accession>
<dbReference type="RefSeq" id="WP_154447390.1">
    <property type="nucleotide sequence ID" value="NZ_WIND01000013.1"/>
</dbReference>
<reference evidence="1 2" key="1">
    <citation type="submission" date="2019-10" db="EMBL/GenBank/DDBJ databases">
        <title>Cognatihalovulum marinum gen. nov. sp. nov., a new member of the family Rhodobacteraceae isolated from deep seawater of the Northwest Indian Ocean.</title>
        <authorList>
            <person name="Ruan C."/>
            <person name="Wang J."/>
            <person name="Zheng X."/>
            <person name="Song L."/>
            <person name="Zhu Y."/>
            <person name="Huang Y."/>
            <person name="Lu Z."/>
            <person name="Du W."/>
            <person name="Huang L."/>
            <person name="Dai X."/>
        </authorList>
    </citation>
    <scope>NUCLEOTIDE SEQUENCE [LARGE SCALE GENOMIC DNA]</scope>
    <source>
        <strain evidence="1 2">2CG4</strain>
    </source>
</reference>
<evidence type="ECO:0000313" key="2">
    <source>
        <dbReference type="Proteomes" id="UP000474957"/>
    </source>
</evidence>
<gene>
    <name evidence="1" type="ORF">GE300_14620</name>
</gene>
<dbReference type="EMBL" id="WIND01000013">
    <property type="protein sequence ID" value="MSU90835.1"/>
    <property type="molecule type" value="Genomic_DNA"/>
</dbReference>
<dbReference type="Proteomes" id="UP000474957">
    <property type="component" value="Unassembled WGS sequence"/>
</dbReference>
<keyword evidence="2" id="KW-1185">Reference proteome</keyword>